<feature type="compositionally biased region" description="Basic residues" evidence="1">
    <location>
        <begin position="256"/>
        <end position="265"/>
    </location>
</feature>
<dbReference type="OrthoDB" id="5414547at2759"/>
<feature type="compositionally biased region" description="Basic and acidic residues" evidence="1">
    <location>
        <begin position="178"/>
        <end position="215"/>
    </location>
</feature>
<protein>
    <recommendedName>
        <fullName evidence="3">RNase MRP protein 1 RNA binding domain-containing protein</fullName>
    </recommendedName>
</protein>
<dbReference type="AlphaFoldDB" id="A0A5N5DHV9"/>
<keyword evidence="2" id="KW-0472">Membrane</keyword>
<gene>
    <name evidence="4" type="ORF">DBV05_g4422</name>
</gene>
<dbReference type="Pfam" id="PF20945">
    <property type="entry name" value="RMP1"/>
    <property type="match status" value="1"/>
</dbReference>
<evidence type="ECO:0000256" key="1">
    <source>
        <dbReference type="SAM" id="MobiDB-lite"/>
    </source>
</evidence>
<dbReference type="GO" id="GO:0042134">
    <property type="term" value="F:rRNA primary transcript binding"/>
    <property type="evidence" value="ECO:0007669"/>
    <property type="project" value="InterPro"/>
</dbReference>
<comment type="caution">
    <text evidence="4">The sequence shown here is derived from an EMBL/GenBank/DDBJ whole genome shotgun (WGS) entry which is preliminary data.</text>
</comment>
<dbReference type="Proteomes" id="UP000325902">
    <property type="component" value="Unassembled WGS sequence"/>
</dbReference>
<dbReference type="InterPro" id="IPR047204">
    <property type="entry name" value="RMP1_RBD"/>
</dbReference>
<dbReference type="PANTHER" id="PTHR37792">
    <property type="entry name" value="RIBONUCLEASE MRP PROTEIN SUBUNIT RMP1"/>
    <property type="match status" value="1"/>
</dbReference>
<evidence type="ECO:0000313" key="4">
    <source>
        <dbReference type="EMBL" id="KAB2576901.1"/>
    </source>
</evidence>
<dbReference type="InterPro" id="IPR047205">
    <property type="entry name" value="RMP1"/>
</dbReference>
<feature type="transmembrane region" description="Helical" evidence="2">
    <location>
        <begin position="295"/>
        <end position="316"/>
    </location>
</feature>
<organism evidence="4 5">
    <name type="scientific">Lasiodiplodia theobromae</name>
    <dbReference type="NCBI Taxonomy" id="45133"/>
    <lineage>
        <taxon>Eukaryota</taxon>
        <taxon>Fungi</taxon>
        <taxon>Dikarya</taxon>
        <taxon>Ascomycota</taxon>
        <taxon>Pezizomycotina</taxon>
        <taxon>Dothideomycetes</taxon>
        <taxon>Dothideomycetes incertae sedis</taxon>
        <taxon>Botryosphaeriales</taxon>
        <taxon>Botryosphaeriaceae</taxon>
        <taxon>Lasiodiplodia</taxon>
    </lineage>
</organism>
<keyword evidence="2" id="KW-0812">Transmembrane</keyword>
<name>A0A5N5DHV9_9PEZI</name>
<dbReference type="PANTHER" id="PTHR37792:SF1">
    <property type="entry name" value="RIBONUCLEASE MRP PROTEIN SUBUNIT RMP1"/>
    <property type="match status" value="1"/>
</dbReference>
<evidence type="ECO:0000259" key="3">
    <source>
        <dbReference type="Pfam" id="PF20945"/>
    </source>
</evidence>
<proteinExistence type="predicted"/>
<dbReference type="GO" id="GO:0000466">
    <property type="term" value="P:maturation of 5.8S rRNA from tricistronic rRNA transcript (SSU-rRNA, 5.8S rRNA, LSU-rRNA)"/>
    <property type="evidence" value="ECO:0007669"/>
    <property type="project" value="TreeGrafter"/>
</dbReference>
<accession>A0A5N5DHV9</accession>
<feature type="transmembrane region" description="Helical" evidence="2">
    <location>
        <begin position="112"/>
        <end position="136"/>
    </location>
</feature>
<feature type="domain" description="RNase MRP protein 1 RNA binding" evidence="3">
    <location>
        <begin position="30"/>
        <end position="138"/>
    </location>
</feature>
<dbReference type="CDD" id="cd22573">
    <property type="entry name" value="RMP1_RBD"/>
    <property type="match status" value="1"/>
</dbReference>
<evidence type="ECO:0000256" key="2">
    <source>
        <dbReference type="SAM" id="Phobius"/>
    </source>
</evidence>
<dbReference type="GO" id="GO:0000294">
    <property type="term" value="P:nuclear-transcribed mRNA catabolic process, RNase MRP-dependent"/>
    <property type="evidence" value="ECO:0007669"/>
    <property type="project" value="TreeGrafter"/>
</dbReference>
<sequence>MATPAKPAVPTAPPRLKPHEHADLTTFCDILHLVHHRNVNQHRHSIWWRSFSVFRRELSHFVAEYNTYQPPAAAATALTAGPKKPSAKASKVAARRAAARLEAWKNDHVPRWYLAFTDVIASTQFSAIGLALLAVLARVTQITGITAAYEDEAERAMQAVLRDFAAKDANGLFGAVKADESASRTEDLGEAVGRREDFGEVVSRDNDETEARDAVAAKAGPKKKDVPESGVEVVVRKKKKKEKRAAEPEPEPEPPKKKKKTKKGKSSAIDDLFAGPHPHPTPFFARVKRSSKMRFLGSLLLVLGVATATVAAAPVANEVHLIGPPAALTAANEVHRIGPLTASRNECAGKCHLDDGPCLLKCMDADDKTCLAGCSNDGDFHSCVSACVKTAFPGAPETATLSQNSSCFDQDVCYNSCQFQHDSYCKVNCNYEYYWNCQHACGVNCPAFIQATRTDVIPSTTRTPSEHFFGRPVIWLKSCPQVVSRAAIRDHGHVRIFNSSSLESPEHHDCAQKCCGLGNSNVAACIKACPGRPGWP</sequence>
<reference evidence="4 5" key="1">
    <citation type="journal article" date="2019" name="Sci. Rep.">
        <title>A multi-omics analysis of the grapevine pathogen Lasiodiplodia theobromae reveals that temperature affects the expression of virulence- and pathogenicity-related genes.</title>
        <authorList>
            <person name="Felix C."/>
            <person name="Meneses R."/>
            <person name="Goncalves M.F.M."/>
            <person name="Tilleman L."/>
            <person name="Duarte A.S."/>
            <person name="Jorrin-Novo J.V."/>
            <person name="Van de Peer Y."/>
            <person name="Deforce D."/>
            <person name="Van Nieuwerburgh F."/>
            <person name="Esteves A.C."/>
            <person name="Alves A."/>
        </authorList>
    </citation>
    <scope>NUCLEOTIDE SEQUENCE [LARGE SCALE GENOMIC DNA]</scope>
    <source>
        <strain evidence="4 5">LA-SOL3</strain>
    </source>
</reference>
<dbReference type="GO" id="GO:0000172">
    <property type="term" value="C:ribonuclease MRP complex"/>
    <property type="evidence" value="ECO:0007669"/>
    <property type="project" value="InterPro"/>
</dbReference>
<keyword evidence="5" id="KW-1185">Reference proteome</keyword>
<feature type="region of interest" description="Disordered" evidence="1">
    <location>
        <begin position="178"/>
        <end position="276"/>
    </location>
</feature>
<keyword evidence="2" id="KW-1133">Transmembrane helix</keyword>
<evidence type="ECO:0000313" key="5">
    <source>
        <dbReference type="Proteomes" id="UP000325902"/>
    </source>
</evidence>
<dbReference type="EMBL" id="VCHE01000020">
    <property type="protein sequence ID" value="KAB2576901.1"/>
    <property type="molecule type" value="Genomic_DNA"/>
</dbReference>